<dbReference type="Gene3D" id="2.60.40.10">
    <property type="entry name" value="Immunoglobulins"/>
    <property type="match status" value="2"/>
</dbReference>
<protein>
    <submittedName>
        <fullName evidence="3">SLAM family member 5-like</fullName>
    </submittedName>
</protein>
<dbReference type="CDD" id="cd00096">
    <property type="entry name" value="Ig"/>
    <property type="match status" value="1"/>
</dbReference>
<organism evidence="3 4">
    <name type="scientific">Sinocyclocheilus anshuiensis</name>
    <dbReference type="NCBI Taxonomy" id="1608454"/>
    <lineage>
        <taxon>Eukaryota</taxon>
        <taxon>Metazoa</taxon>
        <taxon>Chordata</taxon>
        <taxon>Craniata</taxon>
        <taxon>Vertebrata</taxon>
        <taxon>Euteleostomi</taxon>
        <taxon>Actinopterygii</taxon>
        <taxon>Neopterygii</taxon>
        <taxon>Teleostei</taxon>
        <taxon>Ostariophysi</taxon>
        <taxon>Cypriniformes</taxon>
        <taxon>Cyprinidae</taxon>
        <taxon>Cyprininae</taxon>
        <taxon>Sinocyclocheilus</taxon>
    </lineage>
</organism>
<evidence type="ECO:0000259" key="2">
    <source>
        <dbReference type="PROSITE" id="PS50835"/>
    </source>
</evidence>
<dbReference type="KEGG" id="sanh:107653206"/>
<dbReference type="Pfam" id="PF13895">
    <property type="entry name" value="Ig_2"/>
    <property type="match status" value="1"/>
</dbReference>
<feature type="chain" id="PRO_5025391841" evidence="1">
    <location>
        <begin position="16"/>
        <end position="271"/>
    </location>
</feature>
<gene>
    <name evidence="3" type="primary">LOC107653206</name>
</gene>
<reference evidence="3" key="2">
    <citation type="submission" date="2025-09" db="UniProtKB">
        <authorList>
            <consortium name="Ensembl"/>
        </authorList>
    </citation>
    <scope>IDENTIFICATION</scope>
</reference>
<feature type="domain" description="Ig-like" evidence="2">
    <location>
        <begin position="127"/>
        <end position="214"/>
    </location>
</feature>
<evidence type="ECO:0000313" key="3">
    <source>
        <dbReference type="Ensembl" id="ENSSANP00000019589.1"/>
    </source>
</evidence>
<dbReference type="InterPro" id="IPR013783">
    <property type="entry name" value="Ig-like_fold"/>
</dbReference>
<evidence type="ECO:0000256" key="1">
    <source>
        <dbReference type="SAM" id="SignalP"/>
    </source>
</evidence>
<dbReference type="RefSeq" id="XP_016295360.1">
    <property type="nucleotide sequence ID" value="XM_016439874.1"/>
</dbReference>
<dbReference type="PANTHER" id="PTHR21063">
    <property type="entry name" value="LFA-3"/>
    <property type="match status" value="1"/>
</dbReference>
<name>A0A671LHC3_9TELE</name>
<keyword evidence="1" id="KW-0732">Signal</keyword>
<dbReference type="Ensembl" id="ENSSANT00000020895.1">
    <property type="protein sequence ID" value="ENSSANP00000019589.1"/>
    <property type="gene ID" value="ENSSANG00000010236.1"/>
</dbReference>
<dbReference type="Proteomes" id="UP000472260">
    <property type="component" value="Unassembled WGS sequence"/>
</dbReference>
<feature type="signal peptide" evidence="1">
    <location>
        <begin position="1"/>
        <end position="15"/>
    </location>
</feature>
<dbReference type="PANTHER" id="PTHR21063:SF4">
    <property type="entry name" value="CD48 ANTIGEN-RELATED"/>
    <property type="match status" value="1"/>
</dbReference>
<dbReference type="PROSITE" id="PS50835">
    <property type="entry name" value="IG_LIKE"/>
    <property type="match status" value="1"/>
</dbReference>
<sequence length="271" mass="30104">MWAFILYLICVEVGGEVDDAETVKVMEGDVLNLQPGVDDLKGDVQILWSFESGRQNTRVAQMHQGKIYTHYNTQFTGRVQLDQKHGILTITDIRTNQSGLYEALIITGAHITGQRYKVHVYAPVSVPAIRSSSSVSVHQSTGTQHKTEDFCSVVCSVKNDRDVSISWYKGSEMLNQTSNPDLSINLSLPLELHYNDPETYSCTAVNPVSNKSVRLHMKEICPRQEDCLDHCGVTEALIRLVLSGLVGITTVGFLIENLRFCSSQRRAASSV</sequence>
<dbReference type="InterPro" id="IPR007110">
    <property type="entry name" value="Ig-like_dom"/>
</dbReference>
<dbReference type="OrthoDB" id="9835793at2759"/>
<evidence type="ECO:0000313" key="4">
    <source>
        <dbReference type="Proteomes" id="UP000472260"/>
    </source>
</evidence>
<accession>A0A671LHC3</accession>
<dbReference type="InterPro" id="IPR036179">
    <property type="entry name" value="Ig-like_dom_sf"/>
</dbReference>
<dbReference type="InterPro" id="IPR003599">
    <property type="entry name" value="Ig_sub"/>
</dbReference>
<keyword evidence="4" id="KW-1185">Reference proteome</keyword>
<proteinExistence type="predicted"/>
<reference evidence="3" key="1">
    <citation type="submission" date="2025-08" db="UniProtKB">
        <authorList>
            <consortium name="Ensembl"/>
        </authorList>
    </citation>
    <scope>IDENTIFICATION</scope>
</reference>
<dbReference type="SMART" id="SM00409">
    <property type="entry name" value="IG"/>
    <property type="match status" value="1"/>
</dbReference>
<dbReference type="SUPFAM" id="SSF48726">
    <property type="entry name" value="Immunoglobulin"/>
    <property type="match status" value="2"/>
</dbReference>
<dbReference type="AlphaFoldDB" id="A0A671LHC3"/>
<dbReference type="GeneID" id="107653206"/>